<dbReference type="EMBL" id="BRLJ01000007">
    <property type="protein sequence ID" value="GKX63896.1"/>
    <property type="molecule type" value="Genomic_DNA"/>
</dbReference>
<comment type="caution">
    <text evidence="1">The sequence shown here is derived from an EMBL/GenBank/DDBJ whole genome shotgun (WGS) entry which is preliminary data.</text>
</comment>
<name>A0ABQ5LLN0_9GAMM</name>
<keyword evidence="2" id="KW-1185">Reference proteome</keyword>
<protein>
    <submittedName>
        <fullName evidence="1">Uncharacterized protein</fullName>
    </submittedName>
</protein>
<sequence>MKILVNTLFFLVVFLIPLQDGYADNYKMFTSKDIHFIREALLKRKDFYKNDGFFINIHKMEVICKDKLFSSIRKNGAVILFPDRDALNNFSLYLKRIEKKPYDHIKKEIVYNSINADKIYKFILLNDVNGITVVVNILNPTGDYGFPYSEKTYLYSFEKNKEKIFLSKLNIAG</sequence>
<gene>
    <name evidence="1" type="ORF">SOASR032_24650</name>
</gene>
<dbReference type="RefSeq" id="WP_114986919.1">
    <property type="nucleotide sequence ID" value="NZ_BRLJ01000007.1"/>
</dbReference>
<reference evidence="1" key="1">
    <citation type="submission" date="2022-06" db="EMBL/GenBank/DDBJ databases">
        <title>Draft genome sequences of Pragia fontium str. JCM24417.</title>
        <authorList>
            <person name="Wakabayashi Y."/>
            <person name="Kojima K."/>
        </authorList>
    </citation>
    <scope>NUCLEOTIDE SEQUENCE</scope>
    <source>
        <strain evidence="1">JCM 24417</strain>
    </source>
</reference>
<accession>A0ABQ5LLN0</accession>
<organism evidence="1 2">
    <name type="scientific">Pragia fontium</name>
    <dbReference type="NCBI Taxonomy" id="82985"/>
    <lineage>
        <taxon>Bacteria</taxon>
        <taxon>Pseudomonadati</taxon>
        <taxon>Pseudomonadota</taxon>
        <taxon>Gammaproteobacteria</taxon>
        <taxon>Enterobacterales</taxon>
        <taxon>Budviciaceae</taxon>
        <taxon>Pragia</taxon>
    </lineage>
</organism>
<evidence type="ECO:0000313" key="1">
    <source>
        <dbReference type="EMBL" id="GKX63896.1"/>
    </source>
</evidence>
<evidence type="ECO:0000313" key="2">
    <source>
        <dbReference type="Proteomes" id="UP001059610"/>
    </source>
</evidence>
<dbReference type="Proteomes" id="UP001059610">
    <property type="component" value="Unassembled WGS sequence"/>
</dbReference>
<proteinExistence type="predicted"/>